<dbReference type="EMBL" id="CAUJNA010003727">
    <property type="protein sequence ID" value="CAJ1408566.1"/>
    <property type="molecule type" value="Genomic_DNA"/>
</dbReference>
<dbReference type="PANTHER" id="PTHR22997:SF0">
    <property type="entry name" value="PIH1 DOMAIN-CONTAINING PROTEIN 1"/>
    <property type="match status" value="1"/>
</dbReference>
<dbReference type="InterPro" id="IPR012981">
    <property type="entry name" value="PIH1_N"/>
</dbReference>
<comment type="caution">
    <text evidence="3">The sequence shown here is derived from an EMBL/GenBank/DDBJ whole genome shotgun (WGS) entry which is preliminary data.</text>
</comment>
<organism evidence="3 4">
    <name type="scientific">Effrenium voratum</name>
    <dbReference type="NCBI Taxonomy" id="2562239"/>
    <lineage>
        <taxon>Eukaryota</taxon>
        <taxon>Sar</taxon>
        <taxon>Alveolata</taxon>
        <taxon>Dinophyceae</taxon>
        <taxon>Suessiales</taxon>
        <taxon>Symbiodiniaceae</taxon>
        <taxon>Effrenium</taxon>
    </lineage>
</organism>
<dbReference type="InterPro" id="IPR050734">
    <property type="entry name" value="PIH1/Kintoun_subfamily"/>
</dbReference>
<dbReference type="Pfam" id="PF08190">
    <property type="entry name" value="PIH1"/>
    <property type="match status" value="1"/>
</dbReference>
<evidence type="ECO:0000313" key="3">
    <source>
        <dbReference type="EMBL" id="CAJ1408566.1"/>
    </source>
</evidence>
<dbReference type="GO" id="GO:0005737">
    <property type="term" value="C:cytoplasm"/>
    <property type="evidence" value="ECO:0007669"/>
    <property type="project" value="TreeGrafter"/>
</dbReference>
<dbReference type="PANTHER" id="PTHR22997">
    <property type="entry name" value="PIH1 DOMAIN-CONTAINING PROTEIN 1"/>
    <property type="match status" value="1"/>
</dbReference>
<protein>
    <recommendedName>
        <fullName evidence="2">PIH1 N-terminal domain-containing protein</fullName>
    </recommendedName>
</protein>
<evidence type="ECO:0000256" key="1">
    <source>
        <dbReference type="ARBA" id="ARBA00008511"/>
    </source>
</evidence>
<evidence type="ECO:0000313" key="4">
    <source>
        <dbReference type="Proteomes" id="UP001178507"/>
    </source>
</evidence>
<sequence>MEELYKVGQKVAQEGIDPSLGSMGGAGAFDPEKLAQLLGGNANMEEYLQSYEKMLQEGIAPELGAPLDEVDAEGGITTRPEPGFVVKTKDLEAGTKIFVNIVTSPHIEAPHMKSYTELEGEQGCRVPLSIGTAVEDFDKKGEPCVSYDVVANPQVVEECSTDSAFREQVVQLCMAAVSQKYKMQHGAK</sequence>
<keyword evidence="4" id="KW-1185">Reference proteome</keyword>
<name>A0AA36JMY8_9DINO</name>
<feature type="domain" description="PIH1 N-terminal" evidence="2">
    <location>
        <begin position="79"/>
        <end position="184"/>
    </location>
</feature>
<proteinExistence type="inferred from homology"/>
<dbReference type="Proteomes" id="UP001178507">
    <property type="component" value="Unassembled WGS sequence"/>
</dbReference>
<accession>A0AA36JMY8</accession>
<dbReference type="AlphaFoldDB" id="A0AA36JMY8"/>
<comment type="similarity">
    <text evidence="1">Belongs to the PIH1 family.</text>
</comment>
<reference evidence="3" key="1">
    <citation type="submission" date="2023-08" db="EMBL/GenBank/DDBJ databases">
        <authorList>
            <person name="Chen Y."/>
            <person name="Shah S."/>
            <person name="Dougan E. K."/>
            <person name="Thang M."/>
            <person name="Chan C."/>
        </authorList>
    </citation>
    <scope>NUCLEOTIDE SEQUENCE</scope>
</reference>
<gene>
    <name evidence="3" type="ORF">EVOR1521_LOCUS29941</name>
</gene>
<evidence type="ECO:0000259" key="2">
    <source>
        <dbReference type="Pfam" id="PF08190"/>
    </source>
</evidence>